<keyword evidence="3 4" id="KW-0560">Oxidoreductase</keyword>
<feature type="domain" description="Ketopantoate reductase C-terminal" evidence="6">
    <location>
        <begin position="181"/>
        <end position="320"/>
    </location>
</feature>
<dbReference type="OrthoDB" id="9793586at2"/>
<dbReference type="AlphaFoldDB" id="A0A1W1WBR6"/>
<dbReference type="Pfam" id="PF08546">
    <property type="entry name" value="ApbA_C"/>
    <property type="match status" value="1"/>
</dbReference>
<dbReference type="GO" id="GO:0015940">
    <property type="term" value="P:pantothenate biosynthetic process"/>
    <property type="evidence" value="ECO:0007669"/>
    <property type="project" value="UniProtKB-UniPathway"/>
</dbReference>
<name>A0A1W1WBR6_SULTA</name>
<dbReference type="GO" id="GO:0008677">
    <property type="term" value="F:2-dehydropantoate 2-reductase activity"/>
    <property type="evidence" value="ECO:0007669"/>
    <property type="project" value="UniProtKB-EC"/>
</dbReference>
<reference evidence="8" key="1">
    <citation type="submission" date="2017-04" db="EMBL/GenBank/DDBJ databases">
        <authorList>
            <person name="Varghese N."/>
            <person name="Submissions S."/>
        </authorList>
    </citation>
    <scope>NUCLEOTIDE SEQUENCE [LARGE SCALE GENOMIC DNA]</scope>
    <source>
        <strain evidence="8">DSM 9293</strain>
    </source>
</reference>
<comment type="pathway">
    <text evidence="4">Cofactor biosynthesis; (R)-pantothenate biosynthesis; (R)-pantoate from 3-methyl-2-oxobutanoate: step 2/2.</text>
</comment>
<dbReference type="InterPro" id="IPR013752">
    <property type="entry name" value="KPA_reductase"/>
</dbReference>
<dbReference type="NCBIfam" id="TIGR00745">
    <property type="entry name" value="apbA_panE"/>
    <property type="match status" value="1"/>
</dbReference>
<dbReference type="InterPro" id="IPR013332">
    <property type="entry name" value="KPR_N"/>
</dbReference>
<dbReference type="STRING" id="28034.BFX07_09985"/>
<evidence type="ECO:0000256" key="2">
    <source>
        <dbReference type="ARBA" id="ARBA00022857"/>
    </source>
</evidence>
<dbReference type="InterPro" id="IPR051402">
    <property type="entry name" value="KPR-Related"/>
</dbReference>
<dbReference type="SUPFAM" id="SSF48179">
    <property type="entry name" value="6-phosphogluconate dehydrogenase C-terminal domain-like"/>
    <property type="match status" value="1"/>
</dbReference>
<dbReference type="PANTHER" id="PTHR21708:SF26">
    <property type="entry name" value="2-DEHYDROPANTOATE 2-REDUCTASE"/>
    <property type="match status" value="1"/>
</dbReference>
<accession>A0A1W1WBR6</accession>
<protein>
    <recommendedName>
        <fullName evidence="4">2-dehydropantoate 2-reductase</fullName>
        <ecNumber evidence="4">1.1.1.169</ecNumber>
    </recommendedName>
    <alternativeName>
        <fullName evidence="4">Ketopantoate reductase</fullName>
    </alternativeName>
</protein>
<dbReference type="Proteomes" id="UP000192660">
    <property type="component" value="Unassembled WGS sequence"/>
</dbReference>
<dbReference type="InterPro" id="IPR013328">
    <property type="entry name" value="6PGD_dom2"/>
</dbReference>
<dbReference type="Gene3D" id="1.10.1040.10">
    <property type="entry name" value="N-(1-d-carboxylethyl)-l-norvaline Dehydrogenase, domain 2"/>
    <property type="match status" value="1"/>
</dbReference>
<dbReference type="PANTHER" id="PTHR21708">
    <property type="entry name" value="PROBABLE 2-DEHYDROPANTOATE 2-REDUCTASE"/>
    <property type="match status" value="1"/>
</dbReference>
<organism evidence="7 8">
    <name type="scientific">Sulfobacillus thermosulfidooxidans (strain DSM 9293 / VKM B-1269 / AT-1)</name>
    <dbReference type="NCBI Taxonomy" id="929705"/>
    <lineage>
        <taxon>Bacteria</taxon>
        <taxon>Bacillati</taxon>
        <taxon>Bacillota</taxon>
        <taxon>Clostridia</taxon>
        <taxon>Eubacteriales</taxon>
        <taxon>Clostridiales Family XVII. Incertae Sedis</taxon>
        <taxon>Sulfobacillus</taxon>
    </lineage>
</organism>
<dbReference type="InterPro" id="IPR036291">
    <property type="entry name" value="NAD(P)-bd_dom_sf"/>
</dbReference>
<proteinExistence type="inferred from homology"/>
<keyword evidence="2 4" id="KW-0521">NADP</keyword>
<dbReference type="UniPathway" id="UPA00028">
    <property type="reaction ID" value="UER00004"/>
</dbReference>
<dbReference type="SUPFAM" id="SSF51735">
    <property type="entry name" value="NAD(P)-binding Rossmann-fold domains"/>
    <property type="match status" value="1"/>
</dbReference>
<evidence type="ECO:0000259" key="5">
    <source>
        <dbReference type="Pfam" id="PF02558"/>
    </source>
</evidence>
<evidence type="ECO:0000259" key="6">
    <source>
        <dbReference type="Pfam" id="PF08546"/>
    </source>
</evidence>
<comment type="function">
    <text evidence="4">Catalyzes the NADPH-dependent reduction of ketopantoate into pantoic acid.</text>
</comment>
<dbReference type="Gene3D" id="3.40.50.720">
    <property type="entry name" value="NAD(P)-binding Rossmann-like Domain"/>
    <property type="match status" value="1"/>
</dbReference>
<keyword evidence="8" id="KW-1185">Reference proteome</keyword>
<evidence type="ECO:0000256" key="3">
    <source>
        <dbReference type="ARBA" id="ARBA00023002"/>
    </source>
</evidence>
<dbReference type="RefSeq" id="WP_084661010.1">
    <property type="nucleotide sequence ID" value="NZ_FWWY01000001.1"/>
</dbReference>
<evidence type="ECO:0000313" key="7">
    <source>
        <dbReference type="EMBL" id="SMC03717.1"/>
    </source>
</evidence>
<sequence>MRIAVMGAGSIGTIVGAYLSAHGLDVELITRNQAHVDALNQFGARITGAIQWTVPVRALTPEHMLGTYDLVLLLTKQLQNREVLTHLLGYLGPHSIVCSLQNGIPEAEVAAIVGPQRVIGGSIEFGATGTKPGVSCLTTSLEHLRQYAFQIGELNGQMTDRIYVVASILAHVGGTHISQNLVGTKWSKLWLNATFGGLSAALGATFGEVIDDEVVIRSAVFLSHETLKVGHACGVQFAPLFGFDVGSCEIHQMNDVITYRDMFRRVISPGRAVKSSILQDLEKNRPTEIAYINGVVTRLGQEQGIPTPFNNLVVKLVRQAEKTHSLPSFDYLPYFDDLLADASF</sequence>
<dbReference type="InterPro" id="IPR008927">
    <property type="entry name" value="6-PGluconate_DH-like_C_sf"/>
</dbReference>
<dbReference type="EC" id="1.1.1.169" evidence="4"/>
<evidence type="ECO:0000313" key="8">
    <source>
        <dbReference type="Proteomes" id="UP000192660"/>
    </source>
</evidence>
<keyword evidence="4" id="KW-0566">Pantothenate biosynthesis</keyword>
<dbReference type="GO" id="GO:0005737">
    <property type="term" value="C:cytoplasm"/>
    <property type="evidence" value="ECO:0007669"/>
    <property type="project" value="TreeGrafter"/>
</dbReference>
<dbReference type="Pfam" id="PF02558">
    <property type="entry name" value="ApbA"/>
    <property type="match status" value="1"/>
</dbReference>
<feature type="domain" description="Ketopantoate reductase N-terminal" evidence="5">
    <location>
        <begin position="3"/>
        <end position="139"/>
    </location>
</feature>
<evidence type="ECO:0000256" key="1">
    <source>
        <dbReference type="ARBA" id="ARBA00007870"/>
    </source>
</evidence>
<comment type="catalytic activity">
    <reaction evidence="4">
        <text>(R)-pantoate + NADP(+) = 2-dehydropantoate + NADPH + H(+)</text>
        <dbReference type="Rhea" id="RHEA:16233"/>
        <dbReference type="ChEBI" id="CHEBI:11561"/>
        <dbReference type="ChEBI" id="CHEBI:15378"/>
        <dbReference type="ChEBI" id="CHEBI:15980"/>
        <dbReference type="ChEBI" id="CHEBI:57783"/>
        <dbReference type="ChEBI" id="CHEBI:58349"/>
        <dbReference type="EC" id="1.1.1.169"/>
    </reaction>
</comment>
<dbReference type="InterPro" id="IPR003710">
    <property type="entry name" value="ApbA"/>
</dbReference>
<gene>
    <name evidence="7" type="ORF">SAMN00768000_1234</name>
</gene>
<dbReference type="EMBL" id="FWWY01000001">
    <property type="protein sequence ID" value="SMC03717.1"/>
    <property type="molecule type" value="Genomic_DNA"/>
</dbReference>
<evidence type="ECO:0000256" key="4">
    <source>
        <dbReference type="RuleBase" id="RU362068"/>
    </source>
</evidence>
<comment type="similarity">
    <text evidence="1 4">Belongs to the ketopantoate reductase family.</text>
</comment>